<dbReference type="GO" id="GO:0003676">
    <property type="term" value="F:nucleic acid binding"/>
    <property type="evidence" value="ECO:0007669"/>
    <property type="project" value="InterPro"/>
</dbReference>
<gene>
    <name evidence="9" type="ORF">CVT26_014769</name>
</gene>
<dbReference type="AlphaFoldDB" id="A0A409W3T3"/>
<evidence type="ECO:0000256" key="6">
    <source>
        <dbReference type="ARBA" id="ARBA00023242"/>
    </source>
</evidence>
<dbReference type="Proteomes" id="UP000284706">
    <property type="component" value="Unassembled WGS sequence"/>
</dbReference>
<evidence type="ECO:0000313" key="9">
    <source>
        <dbReference type="EMBL" id="PPQ73169.1"/>
    </source>
</evidence>
<dbReference type="PANTHER" id="PTHR13278">
    <property type="entry name" value="ZINC FINGER PROTEIN 830"/>
    <property type="match status" value="1"/>
</dbReference>
<evidence type="ECO:0000256" key="3">
    <source>
        <dbReference type="ARBA" id="ARBA00022771"/>
    </source>
</evidence>
<dbReference type="GO" id="GO:0005681">
    <property type="term" value="C:spliceosomal complex"/>
    <property type="evidence" value="ECO:0007669"/>
    <property type="project" value="InterPro"/>
</dbReference>
<protein>
    <submittedName>
        <fullName evidence="9">Uncharacterized protein</fullName>
    </submittedName>
</protein>
<organism evidence="9 10">
    <name type="scientific">Gymnopilus dilepis</name>
    <dbReference type="NCBI Taxonomy" id="231916"/>
    <lineage>
        <taxon>Eukaryota</taxon>
        <taxon>Fungi</taxon>
        <taxon>Dikarya</taxon>
        <taxon>Basidiomycota</taxon>
        <taxon>Agaricomycotina</taxon>
        <taxon>Agaricomycetes</taxon>
        <taxon>Agaricomycetidae</taxon>
        <taxon>Agaricales</taxon>
        <taxon>Agaricineae</taxon>
        <taxon>Hymenogastraceae</taxon>
        <taxon>Gymnopilus</taxon>
    </lineage>
</organism>
<comment type="subcellular location">
    <subcellularLocation>
        <location evidence="1">Nucleus</location>
    </subcellularLocation>
</comment>
<dbReference type="Gene3D" id="3.30.160.60">
    <property type="entry name" value="Classic Zinc Finger"/>
    <property type="match status" value="1"/>
</dbReference>
<dbReference type="InterPro" id="IPR036236">
    <property type="entry name" value="Znf_C2H2_sf"/>
</dbReference>
<dbReference type="InParanoid" id="A0A409W3T3"/>
<dbReference type="GO" id="GO:0033314">
    <property type="term" value="P:mitotic DNA replication checkpoint signaling"/>
    <property type="evidence" value="ECO:0007669"/>
    <property type="project" value="TreeGrafter"/>
</dbReference>
<feature type="coiled-coil region" evidence="7">
    <location>
        <begin position="215"/>
        <end position="263"/>
    </location>
</feature>
<comment type="caution">
    <text evidence="9">The sequence shown here is derived from an EMBL/GenBank/DDBJ whole genome shotgun (WGS) entry which is preliminary data.</text>
</comment>
<dbReference type="PANTHER" id="PTHR13278:SF0">
    <property type="entry name" value="ZINC FINGER PROTEIN 830"/>
    <property type="match status" value="1"/>
</dbReference>
<keyword evidence="2" id="KW-0479">Metal-binding</keyword>
<keyword evidence="4" id="KW-0862">Zinc</keyword>
<keyword evidence="6" id="KW-0539">Nucleus</keyword>
<keyword evidence="5 7" id="KW-0175">Coiled coil</keyword>
<feature type="region of interest" description="Disordered" evidence="8">
    <location>
        <begin position="64"/>
        <end position="158"/>
    </location>
</feature>
<dbReference type="InterPro" id="IPR040050">
    <property type="entry name" value="ZNF830-like"/>
</dbReference>
<sequence length="275" mass="30852">MADARALLKAKRQEARISHPYASYNASGQLKCSVCGVVVKHASAWEGHLGSKQHRTNLLRLREEEKRHQQQNAPELELPERNESAEKRKAPDESDELQPDKRRRVEVAQGKQSLPQDFFSDPSHAPVLSHDSDEDSGDDEEGITPAQKPATAPAAPSLVDEEYERFQRELLSADVDTAETYNRATVAAEPVMASAEISGFPSTAPEVVLQEPPQLSEAEARLKREQEERELIMDRLLAEERAQEDADTRVQLLKAKLETLRMKRQVAKAHKKHSS</sequence>
<evidence type="ECO:0000313" key="10">
    <source>
        <dbReference type="Proteomes" id="UP000284706"/>
    </source>
</evidence>
<keyword evidence="3" id="KW-0863">Zinc-finger</keyword>
<dbReference type="GO" id="GO:0033260">
    <property type="term" value="P:nuclear DNA replication"/>
    <property type="evidence" value="ECO:0007669"/>
    <property type="project" value="TreeGrafter"/>
</dbReference>
<dbReference type="GO" id="GO:0044773">
    <property type="term" value="P:mitotic DNA damage checkpoint signaling"/>
    <property type="evidence" value="ECO:0007669"/>
    <property type="project" value="TreeGrafter"/>
</dbReference>
<evidence type="ECO:0000256" key="5">
    <source>
        <dbReference type="ARBA" id="ARBA00023054"/>
    </source>
</evidence>
<keyword evidence="10" id="KW-1185">Reference proteome</keyword>
<evidence type="ECO:0000256" key="1">
    <source>
        <dbReference type="ARBA" id="ARBA00004123"/>
    </source>
</evidence>
<evidence type="ECO:0000256" key="2">
    <source>
        <dbReference type="ARBA" id="ARBA00022723"/>
    </source>
</evidence>
<evidence type="ECO:0000256" key="7">
    <source>
        <dbReference type="SAM" id="Coils"/>
    </source>
</evidence>
<evidence type="ECO:0000256" key="8">
    <source>
        <dbReference type="SAM" id="MobiDB-lite"/>
    </source>
</evidence>
<name>A0A409W3T3_9AGAR</name>
<feature type="compositionally biased region" description="Basic and acidic residues" evidence="8">
    <location>
        <begin position="78"/>
        <end position="106"/>
    </location>
</feature>
<accession>A0A409W3T3</accession>
<feature type="compositionally biased region" description="Acidic residues" evidence="8">
    <location>
        <begin position="132"/>
        <end position="142"/>
    </location>
</feature>
<dbReference type="OrthoDB" id="77607at2759"/>
<dbReference type="STRING" id="231916.A0A409W3T3"/>
<dbReference type="SUPFAM" id="SSF57667">
    <property type="entry name" value="beta-beta-alpha zinc fingers"/>
    <property type="match status" value="1"/>
</dbReference>
<reference evidence="9 10" key="1">
    <citation type="journal article" date="2018" name="Evol. Lett.">
        <title>Horizontal gene cluster transfer increased hallucinogenic mushroom diversity.</title>
        <authorList>
            <person name="Reynolds H.T."/>
            <person name="Vijayakumar V."/>
            <person name="Gluck-Thaler E."/>
            <person name="Korotkin H.B."/>
            <person name="Matheny P.B."/>
            <person name="Slot J.C."/>
        </authorList>
    </citation>
    <scope>NUCLEOTIDE SEQUENCE [LARGE SCALE GENOMIC DNA]</scope>
    <source>
        <strain evidence="9 10">SRW20</strain>
    </source>
</reference>
<proteinExistence type="predicted"/>
<dbReference type="GO" id="GO:0008270">
    <property type="term" value="F:zinc ion binding"/>
    <property type="evidence" value="ECO:0007669"/>
    <property type="project" value="UniProtKB-KW"/>
</dbReference>
<feature type="compositionally biased region" description="Low complexity" evidence="8">
    <location>
        <begin position="144"/>
        <end position="156"/>
    </location>
</feature>
<dbReference type="EMBL" id="NHYE01005419">
    <property type="protein sequence ID" value="PPQ73169.1"/>
    <property type="molecule type" value="Genomic_DNA"/>
</dbReference>
<evidence type="ECO:0000256" key="4">
    <source>
        <dbReference type="ARBA" id="ARBA00022833"/>
    </source>
</evidence>